<comment type="caution">
    <text evidence="5">The sequence shown here is derived from an EMBL/GenBank/DDBJ whole genome shotgun (WGS) entry which is preliminary data.</text>
</comment>
<reference evidence="5" key="1">
    <citation type="submission" date="2021-01" db="EMBL/GenBank/DDBJ databases">
        <title>Fulvivirga kasyanovii gen. nov., sp nov., a novel member of the phylum Bacteroidetes isolated from seawater in a mussel farm.</title>
        <authorList>
            <person name="Zhao L.-H."/>
            <person name="Wang Z.-J."/>
        </authorList>
    </citation>
    <scope>NUCLEOTIDE SEQUENCE</scope>
    <source>
        <strain evidence="5">2943</strain>
    </source>
</reference>
<proteinExistence type="predicted"/>
<dbReference type="PANTHER" id="PTHR45527">
    <property type="entry name" value="NONRIBOSOMAL PEPTIDE SYNTHETASE"/>
    <property type="match status" value="1"/>
</dbReference>
<evidence type="ECO:0000313" key="5">
    <source>
        <dbReference type="EMBL" id="MBL3658731.1"/>
    </source>
</evidence>
<comment type="cofactor">
    <cofactor evidence="1">
        <name>pantetheine 4'-phosphate</name>
        <dbReference type="ChEBI" id="CHEBI:47942"/>
    </cofactor>
</comment>
<organism evidence="5 6">
    <name type="scientific">Fulvivirga sediminis</name>
    <dbReference type="NCBI Taxonomy" id="2803949"/>
    <lineage>
        <taxon>Bacteria</taxon>
        <taxon>Pseudomonadati</taxon>
        <taxon>Bacteroidota</taxon>
        <taxon>Cytophagia</taxon>
        <taxon>Cytophagales</taxon>
        <taxon>Fulvivirgaceae</taxon>
        <taxon>Fulvivirga</taxon>
    </lineage>
</organism>
<dbReference type="InterPro" id="IPR025110">
    <property type="entry name" value="AMP-bd_C"/>
</dbReference>
<dbReference type="Gene3D" id="3.40.50.12780">
    <property type="entry name" value="N-terminal domain of ligase-like"/>
    <property type="match status" value="2"/>
</dbReference>
<evidence type="ECO:0000259" key="4">
    <source>
        <dbReference type="PROSITE" id="PS50075"/>
    </source>
</evidence>
<dbReference type="Gene3D" id="3.30.559.30">
    <property type="entry name" value="Nonribosomal peptide synthetase, condensation domain"/>
    <property type="match status" value="2"/>
</dbReference>
<dbReference type="Gene3D" id="1.10.1200.10">
    <property type="entry name" value="ACP-like"/>
    <property type="match status" value="2"/>
</dbReference>
<dbReference type="InterPro" id="IPR001242">
    <property type="entry name" value="Condensation_dom"/>
</dbReference>
<dbReference type="InterPro" id="IPR020845">
    <property type="entry name" value="AMP-binding_CS"/>
</dbReference>
<keyword evidence="3" id="KW-0597">Phosphoprotein</keyword>
<dbReference type="PROSITE" id="PS00012">
    <property type="entry name" value="PHOSPHOPANTETHEINE"/>
    <property type="match status" value="1"/>
</dbReference>
<dbReference type="Pfam" id="PF13193">
    <property type="entry name" value="AMP-binding_C"/>
    <property type="match status" value="1"/>
</dbReference>
<dbReference type="InterPro" id="IPR036736">
    <property type="entry name" value="ACP-like_sf"/>
</dbReference>
<dbReference type="GO" id="GO:0043041">
    <property type="term" value="P:amino acid activation for nonribosomal peptide biosynthetic process"/>
    <property type="evidence" value="ECO:0007669"/>
    <property type="project" value="TreeGrafter"/>
</dbReference>
<evidence type="ECO:0000256" key="3">
    <source>
        <dbReference type="ARBA" id="ARBA00022553"/>
    </source>
</evidence>
<sequence>MKQSLTNILSKAANNGTDGIYFVISSGNIEYLSYTELYDKSCRLLQSLQESGLKPGCEVVFQLTDNQDFILSFWACILGEFIPVPVAVGNNNGHRQKLFSVWECLKNPRLLATRQSLNQLLKSDEVRSNPLFDEVQAKSIILDERSLDGTVRGNIAEASPEDIAFIQFSSGSTGTPKGVVLTHENLISNIEGIAQAGQYASHEKMLSWMPLTHDMGLIGFHLNPLYCGMSQWLIPTNLFIRRPSIWFEVVSEYKIDISCSPNFGYNYLLKHFPRNTPDWDLSSIRLIYNGAEPIDKFLCDEFSSFMEKFGLPSTAITPVYGLAEATLAVTVSDLNETSAALYIDQKSTVVGEDVVEVDASFASGLAVTNVGTPITGMSIRIVDDNNNKLLDGQLGYVRISGISVTSGYYNNPDVTSSVLDANGWLLTGDIGFIKEGKLYITGRSKDVIFINGQNYFSQDIERVAASVDQIELNKVVVTFAKDSNSNKEKVVVFLYHRGAISDFLNLSRRLQKHLYKILGLSINTVLPSKNIPRTTSGKLQRFELRKAYEEGFFQDVEEQLNELTKGDTSKTKLESQVEEYLVNIVSELTQQPVSPEDDMYSLGIDSLKAQTIINKIQLEQKVELPLYTFYELENIRAISNYIEEGNRNYDLPDSTQSSQLSTLPLSNAQERLFYAWYLNQSSTAYNVPLALHIKGDLDVVKLEQAINSVLSKHEVFTFKFVFEGQPKMIRRHFNDCKLSASEIDETNRVTDVLQDQVNPFNLLMDDLYRVRLFGQGENDFILFIDFHHIVVDGISVEILIRQIFNAYEGELDNTTPVQYSSFIAREHGHSDELNKGEDFEYWTSKINGNWPILNFKTNYPRKSIPSNKGVTVHWELDQGTENRLREIAKEAKCTMHVLLLACYSNFIWKCSDQKHFAIGLPLSGRKGIDLQGIVGMMVNTLPIEVRIDEKLTFLEFLTILKEELFLTYKHSNFPFTSLLKMMPAAMKDSSRTLLFDTMFTYQGMSIPSTLDKDLDVKRLSFDPGIAKYDLSIEIFDDGNELTGSFEFSNDLFNEQSMKTLTKSFLDLVKSVAQRPDCFLLQLNPKVKTLDDVTPKVTNQEMVSVVELFNRQANDYPDKIAISDGDQIVTYKELQQQIGQLSAQLINEGAKTGDRIAIIGSRSRSVIGAMLACLQIGCVYIPIDNSEPDEKVGLIIEESEASILLTDDNFRNERDFLENLKASINIIELNSLSKNEVSSIPFGNVKSSDSAYIIYTSGSTGKPKGVQVSNEALSNYAIWAAGQYMFRDDMSFALFTSLSVDLTITSIFVPLITGNTIVTFNGNNPVDQLYEIFYKSQANVVKLTPSHLRIVLNLDASVKTNVETLIVGGEAFDSHLAKSLVKVIDHPLSIYNEYGPTEATVGCMCYRFEPSESIELPTLPLGVSIDGMQVYLLDQDLDPVDDNMIGEIYIGGIGLAKGYYNASALTDKMFIEESPYGRIYKTGDLARKVNNEIEYLGRADRQLKISGFRVEPSEIEEVLLQHDMISTAVVSLSEGQLKAYIGISEKDQLSAKELKGHLNNRLPHYMIPSKYFIIKEVPIKASGKIDYSGLKMLENEVLPESLITANDSSFYAQVLLEVWQDVLNKPELTIYDNFYELGGDSIKAVQISSRLFEKGYLLDGKDVLINQTIHGITDLIKEVSPGNDANEKISGEKQLIPIDNWFFSHDFTNPHYYHQSVSLEMKKHLDPKVLEWAISKLVLTHDALRLSCKDDKLFIQDNIDETNLVEYIDLNQDCLTFEEACTSIKKSIHLEKAPLFRVALIKLKDNKNVLFITCHHLLVDGVSWRILLGDLSNLLDLGSTGQEMYLPPKSSSVIRWAEEFNSIDFPDQDSVYWEEVRDVDFEIPLDNLIEDWSIAKSNKQIFKLSNSDTDQLLNAYETAWIEPLTVLSTALAFCLQEWTESDTFIIEYENHGRHLDSINVSRTVGWFTSMYPVKLQLIDAELNEIVTSIKNQLQLVPSHGMSYSSSNDNKATPLAEIRFNYLGHFDTEIESAWYKLNLSESTGGDNSLENNLTAKLELNAWVVDGEFSLQIIYNSDAHNNETIEALGESILYYIKFILDEINEEVHFTSSDFDGIEMDDDLLKSLF</sequence>
<dbReference type="Pfam" id="PF00550">
    <property type="entry name" value="PP-binding"/>
    <property type="match status" value="2"/>
</dbReference>
<gene>
    <name evidence="5" type="ORF">JL102_21450</name>
</gene>
<dbReference type="InterPro" id="IPR009081">
    <property type="entry name" value="PP-bd_ACP"/>
</dbReference>
<name>A0A937F9D8_9BACT</name>
<evidence type="ECO:0000256" key="2">
    <source>
        <dbReference type="ARBA" id="ARBA00022450"/>
    </source>
</evidence>
<dbReference type="InterPro" id="IPR010071">
    <property type="entry name" value="AA_adenyl_dom"/>
</dbReference>
<evidence type="ECO:0000313" key="6">
    <source>
        <dbReference type="Proteomes" id="UP000659388"/>
    </source>
</evidence>
<dbReference type="GO" id="GO:0031177">
    <property type="term" value="F:phosphopantetheine binding"/>
    <property type="evidence" value="ECO:0007669"/>
    <property type="project" value="TreeGrafter"/>
</dbReference>
<keyword evidence="6" id="KW-1185">Reference proteome</keyword>
<accession>A0A937F9D8</accession>
<dbReference type="PANTHER" id="PTHR45527:SF1">
    <property type="entry name" value="FATTY ACID SYNTHASE"/>
    <property type="match status" value="1"/>
</dbReference>
<protein>
    <submittedName>
        <fullName evidence="5">Amino acid adenylation domain-containing protein</fullName>
    </submittedName>
</protein>
<dbReference type="PROSITE" id="PS00455">
    <property type="entry name" value="AMP_BINDING"/>
    <property type="match status" value="2"/>
</dbReference>
<feature type="domain" description="Carrier" evidence="4">
    <location>
        <begin position="572"/>
        <end position="646"/>
    </location>
</feature>
<dbReference type="GO" id="GO:0005737">
    <property type="term" value="C:cytoplasm"/>
    <property type="evidence" value="ECO:0007669"/>
    <property type="project" value="TreeGrafter"/>
</dbReference>
<dbReference type="NCBIfam" id="TIGR01733">
    <property type="entry name" value="AA-adenyl-dom"/>
    <property type="match status" value="1"/>
</dbReference>
<dbReference type="SUPFAM" id="SSF52777">
    <property type="entry name" value="CoA-dependent acyltransferases"/>
    <property type="match status" value="4"/>
</dbReference>
<dbReference type="Gene3D" id="3.30.300.30">
    <property type="match status" value="2"/>
</dbReference>
<dbReference type="CDD" id="cd05930">
    <property type="entry name" value="A_NRPS"/>
    <property type="match status" value="1"/>
</dbReference>
<dbReference type="InterPro" id="IPR045851">
    <property type="entry name" value="AMP-bd_C_sf"/>
</dbReference>
<dbReference type="SUPFAM" id="SSF56801">
    <property type="entry name" value="Acetyl-CoA synthetase-like"/>
    <property type="match status" value="2"/>
</dbReference>
<evidence type="ECO:0000256" key="1">
    <source>
        <dbReference type="ARBA" id="ARBA00001957"/>
    </source>
</evidence>
<dbReference type="EMBL" id="JAESIY010000016">
    <property type="protein sequence ID" value="MBL3658731.1"/>
    <property type="molecule type" value="Genomic_DNA"/>
</dbReference>
<dbReference type="PROSITE" id="PS50075">
    <property type="entry name" value="CARRIER"/>
    <property type="match status" value="2"/>
</dbReference>
<dbReference type="GO" id="GO:0044550">
    <property type="term" value="P:secondary metabolite biosynthetic process"/>
    <property type="evidence" value="ECO:0007669"/>
    <property type="project" value="TreeGrafter"/>
</dbReference>
<dbReference type="InterPro" id="IPR042099">
    <property type="entry name" value="ANL_N_sf"/>
</dbReference>
<dbReference type="SUPFAM" id="SSF47336">
    <property type="entry name" value="ACP-like"/>
    <property type="match status" value="2"/>
</dbReference>
<dbReference type="Gene3D" id="3.30.559.10">
    <property type="entry name" value="Chloramphenicol acetyltransferase-like domain"/>
    <property type="match status" value="2"/>
</dbReference>
<dbReference type="InterPro" id="IPR023213">
    <property type="entry name" value="CAT-like_dom_sf"/>
</dbReference>
<dbReference type="Pfam" id="PF00501">
    <property type="entry name" value="AMP-binding"/>
    <property type="match status" value="2"/>
</dbReference>
<dbReference type="GO" id="GO:0003824">
    <property type="term" value="F:catalytic activity"/>
    <property type="evidence" value="ECO:0007669"/>
    <property type="project" value="InterPro"/>
</dbReference>
<dbReference type="Pfam" id="PF00668">
    <property type="entry name" value="Condensation"/>
    <property type="match status" value="2"/>
</dbReference>
<keyword evidence="2" id="KW-0596">Phosphopantetheine</keyword>
<dbReference type="InterPro" id="IPR000873">
    <property type="entry name" value="AMP-dep_synth/lig_dom"/>
</dbReference>
<dbReference type="Proteomes" id="UP000659388">
    <property type="component" value="Unassembled WGS sequence"/>
</dbReference>
<dbReference type="InterPro" id="IPR006162">
    <property type="entry name" value="Ppantetheine_attach_site"/>
</dbReference>
<feature type="domain" description="Carrier" evidence="4">
    <location>
        <begin position="1605"/>
        <end position="1679"/>
    </location>
</feature>
<dbReference type="RefSeq" id="WP_202246527.1">
    <property type="nucleotide sequence ID" value="NZ_JAESIY010000016.1"/>
</dbReference>